<accession>A0ABV9AB95</accession>
<name>A0ABV9AB95_9ACTN</name>
<dbReference type="RefSeq" id="WP_386451709.1">
    <property type="nucleotide sequence ID" value="NZ_JBHSFH010000014.1"/>
</dbReference>
<sequence length="81" mass="9002">MAMENMQSGRCSICEGGEVYETAAAGNFGLRKPGAMVSQGTSFTVLVCATCGYMQWHVSMDEKQRDWLRKKARRVQPQAPQ</sequence>
<reference evidence="2" key="1">
    <citation type="journal article" date="2019" name="Int. J. Syst. Evol. Microbiol.">
        <title>The Global Catalogue of Microorganisms (GCM) 10K type strain sequencing project: providing services to taxonomists for standard genome sequencing and annotation.</title>
        <authorList>
            <consortium name="The Broad Institute Genomics Platform"/>
            <consortium name="The Broad Institute Genome Sequencing Center for Infectious Disease"/>
            <person name="Wu L."/>
            <person name="Ma J."/>
        </authorList>
    </citation>
    <scope>NUCLEOTIDE SEQUENCE [LARGE SCALE GENOMIC DNA]</scope>
    <source>
        <strain evidence="2">CGMCC 4.7357</strain>
    </source>
</reference>
<gene>
    <name evidence="1" type="ORF">ACFPA8_23925</name>
</gene>
<dbReference type="Proteomes" id="UP001595997">
    <property type="component" value="Unassembled WGS sequence"/>
</dbReference>
<dbReference type="EMBL" id="JBHSFH010000014">
    <property type="protein sequence ID" value="MFC4497182.1"/>
    <property type="molecule type" value="Genomic_DNA"/>
</dbReference>
<evidence type="ECO:0000313" key="2">
    <source>
        <dbReference type="Proteomes" id="UP001595997"/>
    </source>
</evidence>
<protein>
    <submittedName>
        <fullName evidence="1">Uncharacterized protein</fullName>
    </submittedName>
</protein>
<proteinExistence type="predicted"/>
<organism evidence="1 2">
    <name type="scientific">Streptomyces ovatisporus</name>
    <dbReference type="NCBI Taxonomy" id="1128682"/>
    <lineage>
        <taxon>Bacteria</taxon>
        <taxon>Bacillati</taxon>
        <taxon>Actinomycetota</taxon>
        <taxon>Actinomycetes</taxon>
        <taxon>Kitasatosporales</taxon>
        <taxon>Streptomycetaceae</taxon>
        <taxon>Streptomyces</taxon>
    </lineage>
</organism>
<comment type="caution">
    <text evidence="1">The sequence shown here is derived from an EMBL/GenBank/DDBJ whole genome shotgun (WGS) entry which is preliminary data.</text>
</comment>
<keyword evidence="2" id="KW-1185">Reference proteome</keyword>
<evidence type="ECO:0000313" key="1">
    <source>
        <dbReference type="EMBL" id="MFC4497182.1"/>
    </source>
</evidence>